<proteinExistence type="predicted"/>
<name>A0ABQ3GPF9_9GAMM</name>
<dbReference type="InterPro" id="IPR001387">
    <property type="entry name" value="Cro/C1-type_HTH"/>
</dbReference>
<evidence type="ECO:0000313" key="1">
    <source>
        <dbReference type="EMBL" id="GHD25947.1"/>
    </source>
</evidence>
<sequence length="146" mass="16558">MESVEVGKRLEAERQRLGLMAVEVYEDETIKIAQTTYKNYETGKRDMPSSLLIKLWNIGFDVMYVLTGQRLEDIALDVKSHKDVPYYHQRLINLPDILDLDSPSDTLLNAMYHAEEALVQAGASANEDYDYKTLATLGLGLMNTVK</sequence>
<dbReference type="EMBL" id="BMZR01000001">
    <property type="protein sequence ID" value="GHD25947.1"/>
    <property type="molecule type" value="Genomic_DNA"/>
</dbReference>
<reference evidence="2" key="1">
    <citation type="journal article" date="2019" name="Int. J. Syst. Evol. Microbiol.">
        <title>The Global Catalogue of Microorganisms (GCM) 10K type strain sequencing project: providing services to taxonomists for standard genome sequencing and annotation.</title>
        <authorList>
            <consortium name="The Broad Institute Genomics Platform"/>
            <consortium name="The Broad Institute Genome Sequencing Center for Infectious Disease"/>
            <person name="Wu L."/>
            <person name="Ma J."/>
        </authorList>
    </citation>
    <scope>NUCLEOTIDE SEQUENCE [LARGE SCALE GENOMIC DNA]</scope>
    <source>
        <strain evidence="2">KCTC 42280</strain>
    </source>
</reference>
<organism evidence="1 2">
    <name type="scientific">Psychrobacter glaciei</name>
    <dbReference type="NCBI Taxonomy" id="619771"/>
    <lineage>
        <taxon>Bacteria</taxon>
        <taxon>Pseudomonadati</taxon>
        <taxon>Pseudomonadota</taxon>
        <taxon>Gammaproteobacteria</taxon>
        <taxon>Moraxellales</taxon>
        <taxon>Moraxellaceae</taxon>
        <taxon>Psychrobacter</taxon>
    </lineage>
</organism>
<dbReference type="RefSeq" id="WP_189580503.1">
    <property type="nucleotide sequence ID" value="NZ_BMZR01000001.1"/>
</dbReference>
<dbReference type="Proteomes" id="UP000610203">
    <property type="component" value="Unassembled WGS sequence"/>
</dbReference>
<gene>
    <name evidence="1" type="ORF">GCM10016272_02320</name>
</gene>
<keyword evidence="2" id="KW-1185">Reference proteome</keyword>
<evidence type="ECO:0000313" key="2">
    <source>
        <dbReference type="Proteomes" id="UP000610203"/>
    </source>
</evidence>
<dbReference type="Gene3D" id="1.10.260.40">
    <property type="entry name" value="lambda repressor-like DNA-binding domains"/>
    <property type="match status" value="1"/>
</dbReference>
<evidence type="ECO:0008006" key="3">
    <source>
        <dbReference type="Google" id="ProtNLM"/>
    </source>
</evidence>
<dbReference type="CDD" id="cd00093">
    <property type="entry name" value="HTH_XRE"/>
    <property type="match status" value="1"/>
</dbReference>
<accession>A0ABQ3GPF9</accession>
<dbReference type="InterPro" id="IPR010982">
    <property type="entry name" value="Lambda_DNA-bd_dom_sf"/>
</dbReference>
<protein>
    <recommendedName>
        <fullName evidence="3">XRE family transcriptional regulator</fullName>
    </recommendedName>
</protein>
<comment type="caution">
    <text evidence="1">The sequence shown here is derived from an EMBL/GenBank/DDBJ whole genome shotgun (WGS) entry which is preliminary data.</text>
</comment>